<reference evidence="2" key="1">
    <citation type="submission" date="2020-05" db="UniProtKB">
        <authorList>
            <consortium name="EnsemblMetazoa"/>
        </authorList>
    </citation>
    <scope>IDENTIFICATION</scope>
    <source>
        <strain evidence="2">BB02</strain>
    </source>
</reference>
<dbReference type="PROSITE" id="PS51257">
    <property type="entry name" value="PROKAR_LIPOPROTEIN"/>
    <property type="match status" value="1"/>
</dbReference>
<dbReference type="EnsemblMetazoa" id="BGLB035821-RA">
    <property type="protein sequence ID" value="BGLB035821-PA"/>
    <property type="gene ID" value="BGLB035821"/>
</dbReference>
<feature type="transmembrane region" description="Helical" evidence="1">
    <location>
        <begin position="12"/>
        <end position="35"/>
    </location>
</feature>
<sequence>MWLFKWCNVSCYVAMSLLLYSIVLFISGCYLFFWLHTKINRHYLKLVTKKAMDEAREIAILSQQTDSWVHPQPPIAENESLNTHSLVSGQLDSQCDTMEAEPSYNGTWSCGDSVPAINRDITSLVH</sequence>
<dbReference type="VEuPathDB" id="VectorBase:BGLB035821"/>
<name>A0A2C9LWM9_BIOGL</name>
<dbReference type="OrthoDB" id="6088024at2759"/>
<dbReference type="Proteomes" id="UP000076420">
    <property type="component" value="Unassembled WGS sequence"/>
</dbReference>
<accession>A0A2C9LWM9</accession>
<dbReference type="KEGG" id="bgt:106056960"/>
<protein>
    <submittedName>
        <fullName evidence="2">Uncharacterized protein</fullName>
    </submittedName>
</protein>
<evidence type="ECO:0000313" key="2">
    <source>
        <dbReference type="EnsemblMetazoa" id="BGLB035821-PA"/>
    </source>
</evidence>
<keyword evidence="1" id="KW-1133">Transmembrane helix</keyword>
<keyword evidence="1" id="KW-0472">Membrane</keyword>
<keyword evidence="1" id="KW-0812">Transmembrane</keyword>
<proteinExistence type="predicted"/>
<gene>
    <name evidence="2" type="primary">106056960</name>
</gene>
<dbReference type="VEuPathDB" id="VectorBase:BGLAX_041560"/>
<evidence type="ECO:0000313" key="3">
    <source>
        <dbReference type="Proteomes" id="UP000076420"/>
    </source>
</evidence>
<organism evidence="2 3">
    <name type="scientific">Biomphalaria glabrata</name>
    <name type="common">Bloodfluke planorb</name>
    <name type="synonym">Freshwater snail</name>
    <dbReference type="NCBI Taxonomy" id="6526"/>
    <lineage>
        <taxon>Eukaryota</taxon>
        <taxon>Metazoa</taxon>
        <taxon>Spiralia</taxon>
        <taxon>Lophotrochozoa</taxon>
        <taxon>Mollusca</taxon>
        <taxon>Gastropoda</taxon>
        <taxon>Heterobranchia</taxon>
        <taxon>Euthyneura</taxon>
        <taxon>Panpulmonata</taxon>
        <taxon>Hygrophila</taxon>
        <taxon>Lymnaeoidea</taxon>
        <taxon>Planorbidae</taxon>
        <taxon>Biomphalaria</taxon>
    </lineage>
</organism>
<dbReference type="AlphaFoldDB" id="A0A2C9LWM9"/>
<evidence type="ECO:0000256" key="1">
    <source>
        <dbReference type="SAM" id="Phobius"/>
    </source>
</evidence>